<dbReference type="GO" id="GO:0034045">
    <property type="term" value="C:phagophore assembly site membrane"/>
    <property type="evidence" value="ECO:0000318"/>
    <property type="project" value="GO_Central"/>
</dbReference>
<dbReference type="InterPro" id="IPR015943">
    <property type="entry name" value="WD40/YVTN_repeat-like_dom_sf"/>
</dbReference>
<proteinExistence type="inferred from homology"/>
<comment type="subcellular location">
    <subcellularLocation>
        <location evidence="1">Preautophagosomal structure membrane</location>
        <topology evidence="1">Peripheral membrane protein</topology>
    </subcellularLocation>
</comment>
<dbReference type="GO" id="GO:0080025">
    <property type="term" value="F:phosphatidylinositol-3,5-bisphosphate binding"/>
    <property type="evidence" value="ECO:0000318"/>
    <property type="project" value="GO_Central"/>
</dbReference>
<dbReference type="InterPro" id="IPR036322">
    <property type="entry name" value="WD40_repeat_dom_sf"/>
</dbReference>
<evidence type="ECO:0000256" key="3">
    <source>
        <dbReference type="ARBA" id="ARBA00022737"/>
    </source>
</evidence>
<accession>A0A0K9P4T7</accession>
<gene>
    <name evidence="5" type="ORF">ZOSMA_388G00180</name>
</gene>
<dbReference type="GO" id="GO:0044804">
    <property type="term" value="P:nucleophagy"/>
    <property type="evidence" value="ECO:0000318"/>
    <property type="project" value="GO_Central"/>
</dbReference>
<comment type="similarity">
    <text evidence="4">Belongs to the WD repeat PROPPIN family.</text>
</comment>
<dbReference type="PANTHER" id="PTHR11227">
    <property type="entry name" value="WD-REPEAT PROTEIN INTERACTING WITH PHOSPHOINOSIDES WIPI -RELATED"/>
    <property type="match status" value="1"/>
</dbReference>
<dbReference type="InterPro" id="IPR001680">
    <property type="entry name" value="WD40_rpt"/>
</dbReference>
<dbReference type="OMA" id="HCQINAH"/>
<keyword evidence="2" id="KW-0853">WD repeat</keyword>
<dbReference type="GO" id="GO:0032266">
    <property type="term" value="F:phosphatidylinositol-3-phosphate binding"/>
    <property type="evidence" value="ECO:0000318"/>
    <property type="project" value="GO_Central"/>
</dbReference>
<keyword evidence="3" id="KW-0677">Repeat</keyword>
<evidence type="ECO:0000313" key="5">
    <source>
        <dbReference type="EMBL" id="KMZ64061.1"/>
    </source>
</evidence>
<keyword evidence="6" id="KW-1185">Reference proteome</keyword>
<evidence type="ECO:0000256" key="1">
    <source>
        <dbReference type="ARBA" id="ARBA00004623"/>
    </source>
</evidence>
<dbReference type="Pfam" id="PF21032">
    <property type="entry name" value="PROPPIN"/>
    <property type="match status" value="1"/>
</dbReference>
<dbReference type="GO" id="GO:0000425">
    <property type="term" value="P:pexophagy"/>
    <property type="evidence" value="ECO:0000318"/>
    <property type="project" value="GO_Central"/>
</dbReference>
<dbReference type="AlphaFoldDB" id="A0A0K9P4T7"/>
<dbReference type="GO" id="GO:0061723">
    <property type="term" value="P:glycophagy"/>
    <property type="evidence" value="ECO:0000318"/>
    <property type="project" value="GO_Central"/>
</dbReference>
<dbReference type="EMBL" id="LFYR01001191">
    <property type="protein sequence ID" value="KMZ64061.1"/>
    <property type="molecule type" value="Genomic_DNA"/>
</dbReference>
<dbReference type="SMART" id="SM00320">
    <property type="entry name" value="WD40"/>
    <property type="match status" value="4"/>
</dbReference>
<dbReference type="OrthoDB" id="1667587at2759"/>
<evidence type="ECO:0000256" key="4">
    <source>
        <dbReference type="ARBA" id="ARBA00025740"/>
    </source>
</evidence>
<dbReference type="InterPro" id="IPR048720">
    <property type="entry name" value="PROPPIN"/>
</dbReference>
<organism evidence="5 6">
    <name type="scientific">Zostera marina</name>
    <name type="common">Eelgrass</name>
    <dbReference type="NCBI Taxonomy" id="29655"/>
    <lineage>
        <taxon>Eukaryota</taxon>
        <taxon>Viridiplantae</taxon>
        <taxon>Streptophyta</taxon>
        <taxon>Embryophyta</taxon>
        <taxon>Tracheophyta</taxon>
        <taxon>Spermatophyta</taxon>
        <taxon>Magnoliopsida</taxon>
        <taxon>Liliopsida</taxon>
        <taxon>Zosteraceae</taxon>
        <taxon>Zostera</taxon>
    </lineage>
</organism>
<dbReference type="STRING" id="29655.A0A0K9P4T7"/>
<evidence type="ECO:0000313" key="6">
    <source>
        <dbReference type="Proteomes" id="UP000036987"/>
    </source>
</evidence>
<comment type="caution">
    <text evidence="5">The sequence shown here is derived from an EMBL/GenBank/DDBJ whole genome shotgun (WGS) entry which is preliminary data.</text>
</comment>
<dbReference type="GO" id="GO:0030674">
    <property type="term" value="F:protein-macromolecule adaptor activity"/>
    <property type="evidence" value="ECO:0000318"/>
    <property type="project" value="GO_Central"/>
</dbReference>
<dbReference type="GO" id="GO:0000422">
    <property type="term" value="P:autophagy of mitochondrion"/>
    <property type="evidence" value="ECO:0000318"/>
    <property type="project" value="GO_Central"/>
</dbReference>
<dbReference type="GO" id="GO:0034497">
    <property type="term" value="P:protein localization to phagophore assembly site"/>
    <property type="evidence" value="ECO:0000318"/>
    <property type="project" value="GO_Central"/>
</dbReference>
<dbReference type="Proteomes" id="UP000036987">
    <property type="component" value="Unassembled WGS sequence"/>
</dbReference>
<dbReference type="GO" id="GO:0005829">
    <property type="term" value="C:cytosol"/>
    <property type="evidence" value="ECO:0000318"/>
    <property type="project" value="GO_Central"/>
</dbReference>
<dbReference type="SUPFAM" id="SSF50978">
    <property type="entry name" value="WD40 repeat-like"/>
    <property type="match status" value="1"/>
</dbReference>
<sequence length="401" mass="43826">MASTSNNSLEFITCLSFNQDKSGFAIGTKDGFKVFDSSGGLCFQRSIGAFSIVEMLFSTSLLTIVGAGEQPSLSPRCLHMYNTHTNKTLRELNFLTTILAVRFNKKRLIVVLQDKTYIYDTNKVTILDTIDTVPNTTGLCAFSPSSDSCYLALPASKTKGWVLIYNTMELNSLCQIDAHRNPLVALEFSSNGMYIATASEQGTVIRVHLVAQATKSYSFRRGTYPSKILSLSFGSSSKELPEILVATSSSGSIHVFLLESTINPKKSGGFLGSIISGPINNALECCHHQILHQALSPGIKSYSMVHNVVKTYSPAVFRATLVIIDANGNLREYSFTLNKMNDPQCQWKLKRVVNLLVSADSACSSIVDDNLESGYLIVSSPKYSTHDKTQITIDEVTCGLV</sequence>
<protein>
    <submittedName>
        <fullName evidence="5">WD repeat domain phosphoinositide-interacting protein 2</fullName>
    </submittedName>
</protein>
<dbReference type="Gene3D" id="2.130.10.10">
    <property type="entry name" value="YVTN repeat-like/Quinoprotein amine dehydrogenase"/>
    <property type="match status" value="1"/>
</dbReference>
<reference evidence="6" key="1">
    <citation type="journal article" date="2016" name="Nature">
        <title>The genome of the seagrass Zostera marina reveals angiosperm adaptation to the sea.</title>
        <authorList>
            <person name="Olsen J.L."/>
            <person name="Rouze P."/>
            <person name="Verhelst B."/>
            <person name="Lin Y.-C."/>
            <person name="Bayer T."/>
            <person name="Collen J."/>
            <person name="Dattolo E."/>
            <person name="De Paoli E."/>
            <person name="Dittami S."/>
            <person name="Maumus F."/>
            <person name="Michel G."/>
            <person name="Kersting A."/>
            <person name="Lauritano C."/>
            <person name="Lohaus R."/>
            <person name="Toepel M."/>
            <person name="Tonon T."/>
            <person name="Vanneste K."/>
            <person name="Amirebrahimi M."/>
            <person name="Brakel J."/>
            <person name="Bostroem C."/>
            <person name="Chovatia M."/>
            <person name="Grimwood J."/>
            <person name="Jenkins J.W."/>
            <person name="Jueterbock A."/>
            <person name="Mraz A."/>
            <person name="Stam W.T."/>
            <person name="Tice H."/>
            <person name="Bornberg-Bauer E."/>
            <person name="Green P.J."/>
            <person name="Pearson G.A."/>
            <person name="Procaccini G."/>
            <person name="Duarte C.M."/>
            <person name="Schmutz J."/>
            <person name="Reusch T.B.H."/>
            <person name="Van de Peer Y."/>
        </authorList>
    </citation>
    <scope>NUCLEOTIDE SEQUENCE [LARGE SCALE GENOMIC DNA]</scope>
    <source>
        <strain evidence="6">cv. Finnish</strain>
    </source>
</reference>
<name>A0A0K9P4T7_ZOSMR</name>
<evidence type="ECO:0000256" key="2">
    <source>
        <dbReference type="ARBA" id="ARBA00022574"/>
    </source>
</evidence>